<dbReference type="RefSeq" id="WP_129218850.1">
    <property type="nucleotide sequence ID" value="NZ_QYBC01000006.1"/>
</dbReference>
<dbReference type="Proteomes" id="UP000289411">
    <property type="component" value="Unassembled WGS sequence"/>
</dbReference>
<dbReference type="EMBL" id="QYBC01000006">
    <property type="protein sequence ID" value="RYB05739.1"/>
    <property type="molecule type" value="Genomic_DNA"/>
</dbReference>
<dbReference type="Pfam" id="PF16156">
    <property type="entry name" value="DUF4864"/>
    <property type="match status" value="1"/>
</dbReference>
<dbReference type="InterPro" id="IPR032710">
    <property type="entry name" value="NTF2-like_dom_sf"/>
</dbReference>
<name>A0A4Q2RFS7_9HYPH</name>
<comment type="caution">
    <text evidence="2">The sequence shown here is derived from an EMBL/GenBank/DDBJ whole genome shotgun (WGS) entry which is preliminary data.</text>
</comment>
<reference evidence="2 3" key="1">
    <citation type="submission" date="2018-09" db="EMBL/GenBank/DDBJ databases">
        <authorList>
            <person name="Grouzdev D.S."/>
            <person name="Krutkina M.S."/>
        </authorList>
    </citation>
    <scope>NUCLEOTIDE SEQUENCE [LARGE SCALE GENOMIC DNA]</scope>
    <source>
        <strain evidence="2 3">RmlP001</strain>
    </source>
</reference>
<evidence type="ECO:0000313" key="3">
    <source>
        <dbReference type="Proteomes" id="UP000289411"/>
    </source>
</evidence>
<gene>
    <name evidence="2" type="ORF">D3272_09150</name>
</gene>
<dbReference type="SUPFAM" id="SSF54427">
    <property type="entry name" value="NTF2-like"/>
    <property type="match status" value="1"/>
</dbReference>
<keyword evidence="3" id="KW-1185">Reference proteome</keyword>
<keyword evidence="1" id="KW-0732">Signal</keyword>
<protein>
    <submittedName>
        <fullName evidence="2">DUF4864 domain-containing protein</fullName>
    </submittedName>
</protein>
<sequence>MPRLSPALSLIAALALAGPVRAGETSADPDVQAVITAQIEAFNAGDAVRAESFASPKIKTLFPDASSFFGMVRQGYAPLIHPRSTHFEPTVTSDQGTVQHVTVVDTAGVVWTAVYTLEKADGHWAISGCVLLKSPETTA</sequence>
<feature type="chain" id="PRO_5020699297" evidence="1">
    <location>
        <begin position="23"/>
        <end position="139"/>
    </location>
</feature>
<dbReference type="InterPro" id="IPR032347">
    <property type="entry name" value="DUF4864"/>
</dbReference>
<reference evidence="2 3" key="2">
    <citation type="submission" date="2019-02" db="EMBL/GenBank/DDBJ databases">
        <title>'Lichenibacterium ramalinii' gen. nov. sp. nov., 'Lichenibacterium minor' gen. nov. sp. nov.</title>
        <authorList>
            <person name="Pankratov T."/>
        </authorList>
    </citation>
    <scope>NUCLEOTIDE SEQUENCE [LARGE SCALE GENOMIC DNA]</scope>
    <source>
        <strain evidence="2 3">RmlP001</strain>
    </source>
</reference>
<proteinExistence type="predicted"/>
<organism evidence="2 3">
    <name type="scientific">Lichenibacterium ramalinae</name>
    <dbReference type="NCBI Taxonomy" id="2316527"/>
    <lineage>
        <taxon>Bacteria</taxon>
        <taxon>Pseudomonadati</taxon>
        <taxon>Pseudomonadota</taxon>
        <taxon>Alphaproteobacteria</taxon>
        <taxon>Hyphomicrobiales</taxon>
        <taxon>Lichenihabitantaceae</taxon>
        <taxon>Lichenibacterium</taxon>
    </lineage>
</organism>
<feature type="signal peptide" evidence="1">
    <location>
        <begin position="1"/>
        <end position="22"/>
    </location>
</feature>
<evidence type="ECO:0000313" key="2">
    <source>
        <dbReference type="EMBL" id="RYB05739.1"/>
    </source>
</evidence>
<dbReference type="AlphaFoldDB" id="A0A4Q2RFS7"/>
<accession>A0A4Q2RFS7</accession>
<dbReference type="OrthoDB" id="9130422at2"/>
<evidence type="ECO:0000256" key="1">
    <source>
        <dbReference type="SAM" id="SignalP"/>
    </source>
</evidence>